<dbReference type="AlphaFoldDB" id="A0A2N5M7F2"/>
<dbReference type="RefSeq" id="WP_101641278.1">
    <property type="nucleotide sequence ID" value="NZ_PGUY01000025.1"/>
</dbReference>
<evidence type="ECO:0000313" key="4">
    <source>
        <dbReference type="Proteomes" id="UP000234748"/>
    </source>
</evidence>
<keyword evidence="2" id="KW-0175">Coiled coil</keyword>
<reference evidence="3 4" key="1">
    <citation type="submission" date="2017-11" db="EMBL/GenBank/DDBJ databases">
        <title>Comparitive Functional Genomics of Dry Heat Resistant strains isolated from the Viking Spacecraft.</title>
        <authorList>
            <person name="Seuylemezian A."/>
            <person name="Cooper K."/>
            <person name="Vaishampayan P."/>
        </authorList>
    </citation>
    <scope>NUCLEOTIDE SEQUENCE [LARGE SCALE GENOMIC DNA]</scope>
    <source>
        <strain evidence="3 4">V1-29</strain>
    </source>
</reference>
<dbReference type="OrthoDB" id="2366053at2"/>
<dbReference type="PANTHER" id="PTHR31088">
    <property type="entry name" value="MEMBRANE-ASSOCIATED PROTEIN VIPP1, CHLOROPLASTIC"/>
    <property type="match status" value="1"/>
</dbReference>
<sequence length="215" mass="25194">MANLFTRIKDTVVADFHGLLDEKEQKNPLALLNQYLRECEKEVEKVSKLVERQSLLKEEFNREYQSAVEMAEKRKVQAEIALQAGESQLHEFASEEARQYADRSSYIKTVYDQAEGQLNELERKYEEMKHKLKDMQIKRMELMGRENVARASHKASQVLNENTYNDQVFSKFNELEGYIDRLEQKASASYYRSTIDSKIAKLEKDLKNKETHSIS</sequence>
<accession>A0A2N5M7F2</accession>
<proteinExistence type="inferred from homology"/>
<feature type="coiled-coil region" evidence="2">
    <location>
        <begin position="32"/>
        <end position="145"/>
    </location>
</feature>
<evidence type="ECO:0000256" key="1">
    <source>
        <dbReference type="ARBA" id="ARBA00043985"/>
    </source>
</evidence>
<comment type="caution">
    <text evidence="3">The sequence shown here is derived from an EMBL/GenBank/DDBJ whole genome shotgun (WGS) entry which is preliminary data.</text>
</comment>
<protein>
    <submittedName>
        <fullName evidence="3">Modulator protein</fullName>
    </submittedName>
</protein>
<evidence type="ECO:0000256" key="2">
    <source>
        <dbReference type="SAM" id="Coils"/>
    </source>
</evidence>
<keyword evidence="4" id="KW-1185">Reference proteome</keyword>
<dbReference type="PANTHER" id="PTHR31088:SF6">
    <property type="entry name" value="PHAGE SHOCK PROTEIN A"/>
    <property type="match status" value="1"/>
</dbReference>
<dbReference type="EMBL" id="PGUY01000025">
    <property type="protein sequence ID" value="PLT30277.1"/>
    <property type="molecule type" value="Genomic_DNA"/>
</dbReference>
<organism evidence="3 4">
    <name type="scientific">Peribacillus deserti</name>
    <dbReference type="NCBI Taxonomy" id="673318"/>
    <lineage>
        <taxon>Bacteria</taxon>
        <taxon>Bacillati</taxon>
        <taxon>Bacillota</taxon>
        <taxon>Bacilli</taxon>
        <taxon>Bacillales</taxon>
        <taxon>Bacillaceae</taxon>
        <taxon>Peribacillus</taxon>
    </lineage>
</organism>
<comment type="similarity">
    <text evidence="1">Belongs to the PspA/Vipp/IM30 family.</text>
</comment>
<gene>
    <name evidence="3" type="ORF">CUU66_08630</name>
</gene>
<dbReference type="Proteomes" id="UP000234748">
    <property type="component" value="Unassembled WGS sequence"/>
</dbReference>
<evidence type="ECO:0000313" key="3">
    <source>
        <dbReference type="EMBL" id="PLT30277.1"/>
    </source>
</evidence>
<dbReference type="InterPro" id="IPR007157">
    <property type="entry name" value="PspA_VIPP1"/>
</dbReference>
<dbReference type="Pfam" id="PF04012">
    <property type="entry name" value="PspA_IM30"/>
    <property type="match status" value="1"/>
</dbReference>
<name>A0A2N5M7F2_9BACI</name>